<name>E0RTR4_WINT6</name>
<protein>
    <submittedName>
        <fullName evidence="3">Putative heavy metal-binding protein</fullName>
    </submittedName>
</protein>
<dbReference type="GO" id="GO:0046872">
    <property type="term" value="F:metal ion binding"/>
    <property type="evidence" value="ECO:0007669"/>
    <property type="project" value="UniProtKB-KW"/>
</dbReference>
<dbReference type="PaxDb" id="665571-STHERM_c14990"/>
<dbReference type="PROSITE" id="PS50846">
    <property type="entry name" value="HMA_2"/>
    <property type="match status" value="1"/>
</dbReference>
<reference evidence="3 4" key="2">
    <citation type="journal article" date="2010" name="J. Bacteriol.">
        <title>Genome sequence of the polysaccharide-degrading, thermophilic anaerobe Spirochaeta thermophila DSM 6192.</title>
        <authorList>
            <person name="Angelov A."/>
            <person name="Liebl S."/>
            <person name="Ballschmiter M."/>
            <person name="Bomeke M."/>
            <person name="Lehmann R."/>
            <person name="Liesegang H."/>
            <person name="Daniel R."/>
            <person name="Liebl W."/>
        </authorList>
    </citation>
    <scope>NUCLEOTIDE SEQUENCE [LARGE SCALE GENOMIC DNA]</scope>
    <source>
        <strain evidence="4">ATCC 49972 / DSM 6192 / RI 19.B1</strain>
    </source>
</reference>
<dbReference type="EMBL" id="CP001698">
    <property type="protein sequence ID" value="ADN02439.1"/>
    <property type="molecule type" value="Genomic_DNA"/>
</dbReference>
<dbReference type="RefSeq" id="WP_013314279.1">
    <property type="nucleotide sequence ID" value="NC_014484.1"/>
</dbReference>
<dbReference type="Pfam" id="PF00403">
    <property type="entry name" value="HMA"/>
    <property type="match status" value="1"/>
</dbReference>
<organism evidence="3 4">
    <name type="scientific">Winmispira thermophila (strain ATCC 49972 / DSM 6192 / RI 19.B1)</name>
    <name type="common">Spirochaeta thermophila</name>
    <dbReference type="NCBI Taxonomy" id="665571"/>
    <lineage>
        <taxon>Bacteria</taxon>
        <taxon>Pseudomonadati</taxon>
        <taxon>Spirochaetota</taxon>
        <taxon>Spirochaetia</taxon>
        <taxon>Winmispirales</taxon>
        <taxon>Winmispiraceae</taxon>
        <taxon>Winmispira</taxon>
    </lineage>
</organism>
<dbReference type="InterPro" id="IPR006121">
    <property type="entry name" value="HMA_dom"/>
</dbReference>
<dbReference type="Gene3D" id="3.30.70.100">
    <property type="match status" value="1"/>
</dbReference>
<dbReference type="AlphaFoldDB" id="E0RTR4"/>
<gene>
    <name evidence="3" type="ordered locus">STHERM_c14990</name>
</gene>
<evidence type="ECO:0000313" key="4">
    <source>
        <dbReference type="Proteomes" id="UP000001296"/>
    </source>
</evidence>
<feature type="domain" description="HMA" evidence="2">
    <location>
        <begin position="85"/>
        <end position="148"/>
    </location>
</feature>
<evidence type="ECO:0000313" key="3">
    <source>
        <dbReference type="EMBL" id="ADN02439.1"/>
    </source>
</evidence>
<evidence type="ECO:0000259" key="2">
    <source>
        <dbReference type="PROSITE" id="PS50846"/>
    </source>
</evidence>
<dbReference type="SUPFAM" id="SSF55008">
    <property type="entry name" value="HMA, heavy metal-associated domain"/>
    <property type="match status" value="1"/>
</dbReference>
<dbReference type="InterPro" id="IPR036163">
    <property type="entry name" value="HMA_dom_sf"/>
</dbReference>
<dbReference type="FunFam" id="3.30.70.100:FF:000001">
    <property type="entry name" value="ATPase copper transporting beta"/>
    <property type="match status" value="1"/>
</dbReference>
<keyword evidence="1" id="KW-0479">Metal-binding</keyword>
<sequence length="151" mass="16046">MAGLFSSLKEGLRRWIDSLARENTRTFGTAGTLDCCNLPGKQPGSSSAAKKRRLPTEEAAVPAGEYDEYLQAYQSITTGGSGMATTIRLMIEGMTCDHCVMSVKSALVKQEGVKDAKVRIGSAEVEVEGQVDPQALVKAVEEAGYTAKIAS</sequence>
<proteinExistence type="predicted"/>
<dbReference type="Proteomes" id="UP000001296">
    <property type="component" value="Chromosome"/>
</dbReference>
<accession>E0RTR4</accession>
<dbReference type="HOGENOM" id="CLU_1730267_0_0_12"/>
<dbReference type="CDD" id="cd00371">
    <property type="entry name" value="HMA"/>
    <property type="match status" value="1"/>
</dbReference>
<dbReference type="eggNOG" id="COG2608">
    <property type="taxonomic scope" value="Bacteria"/>
</dbReference>
<dbReference type="KEGG" id="sta:STHERM_c14990"/>
<reference key="1">
    <citation type="submission" date="2009-08" db="EMBL/GenBank/DDBJ databases">
        <title>The genome sequence of Spirochaeta thermophila DSM6192.</title>
        <authorList>
            <person name="Angelov A."/>
            <person name="Mientus M."/>
            <person name="Wittenberg S."/>
            <person name="Lehmann R."/>
            <person name="Liesegang H."/>
            <person name="Daniel R."/>
            <person name="Liebl W."/>
        </authorList>
    </citation>
    <scope>NUCLEOTIDE SEQUENCE</scope>
    <source>
        <strain>DSM 6192</strain>
    </source>
</reference>
<dbReference type="NCBIfam" id="NF040898">
    <property type="entry name" value="CC_mini_metal"/>
    <property type="match status" value="1"/>
</dbReference>
<evidence type="ECO:0000256" key="1">
    <source>
        <dbReference type="ARBA" id="ARBA00022723"/>
    </source>
</evidence>